<protein>
    <recommendedName>
        <fullName evidence="2">Helicase C-terminal domain-containing protein</fullName>
    </recommendedName>
</protein>
<dbReference type="EMBL" id="ML013146">
    <property type="protein sequence ID" value="RKO95081.1"/>
    <property type="molecule type" value="Genomic_DNA"/>
</dbReference>
<dbReference type="SUPFAM" id="SSF52540">
    <property type="entry name" value="P-loop containing nucleoside triphosphate hydrolases"/>
    <property type="match status" value="1"/>
</dbReference>
<name>A0A4P9WPL8_9FUNG</name>
<dbReference type="Pfam" id="PF00271">
    <property type="entry name" value="Helicase_C"/>
    <property type="match status" value="1"/>
</dbReference>
<dbReference type="InterPro" id="IPR027417">
    <property type="entry name" value="P-loop_NTPase"/>
</dbReference>
<evidence type="ECO:0000259" key="2">
    <source>
        <dbReference type="PROSITE" id="PS51194"/>
    </source>
</evidence>
<dbReference type="CDD" id="cd18793">
    <property type="entry name" value="SF2_C_SNF"/>
    <property type="match status" value="1"/>
</dbReference>
<reference evidence="4" key="1">
    <citation type="journal article" date="2018" name="Nat. Microbiol.">
        <title>Leveraging single-cell genomics to expand the fungal tree of life.</title>
        <authorList>
            <person name="Ahrendt S.R."/>
            <person name="Quandt C.A."/>
            <person name="Ciobanu D."/>
            <person name="Clum A."/>
            <person name="Salamov A."/>
            <person name="Andreopoulos B."/>
            <person name="Cheng J.F."/>
            <person name="Woyke T."/>
            <person name="Pelin A."/>
            <person name="Henrissat B."/>
            <person name="Reynolds N.K."/>
            <person name="Benny G.L."/>
            <person name="Smith M.E."/>
            <person name="James T.Y."/>
            <person name="Grigoriev I.V."/>
        </authorList>
    </citation>
    <scope>NUCLEOTIDE SEQUENCE [LARGE SCALE GENOMIC DNA]</scope>
    <source>
        <strain evidence="4">ATCC 52028</strain>
    </source>
</reference>
<evidence type="ECO:0000313" key="4">
    <source>
        <dbReference type="Proteomes" id="UP000268535"/>
    </source>
</evidence>
<dbReference type="InterPro" id="IPR049730">
    <property type="entry name" value="SNF2/RAD54-like_C"/>
</dbReference>
<evidence type="ECO:0000256" key="1">
    <source>
        <dbReference type="ARBA" id="ARBA00022801"/>
    </source>
</evidence>
<dbReference type="PROSITE" id="PS51194">
    <property type="entry name" value="HELICASE_CTER"/>
    <property type="match status" value="1"/>
</dbReference>
<sequence length="164" mass="19091">MSQLQKRLYEQIKHRKSGFDIAGVAGQPASRRKALNNLVMQFRKICNHPYVFEEVENAVSPNRANDENLWRTAGKFELLDHILPKLKATGHRVLMFFQMTQIMDIMEDFMRYKGYHYMRLDGSTKHDDRGRMLVDFNDKNSPYFVFLLSTRSGGLGLNLQTADT</sequence>
<dbReference type="PANTHER" id="PTHR10799">
    <property type="entry name" value="SNF2/RAD54 HELICASE FAMILY"/>
    <property type="match status" value="1"/>
</dbReference>
<organism evidence="3 4">
    <name type="scientific">Caulochytrium protostelioides</name>
    <dbReference type="NCBI Taxonomy" id="1555241"/>
    <lineage>
        <taxon>Eukaryota</taxon>
        <taxon>Fungi</taxon>
        <taxon>Fungi incertae sedis</taxon>
        <taxon>Chytridiomycota</taxon>
        <taxon>Chytridiomycota incertae sedis</taxon>
        <taxon>Chytridiomycetes</taxon>
        <taxon>Caulochytriales</taxon>
        <taxon>Caulochytriaceae</taxon>
        <taxon>Caulochytrium</taxon>
    </lineage>
</organism>
<evidence type="ECO:0000313" key="3">
    <source>
        <dbReference type="EMBL" id="RKO95081.1"/>
    </source>
</evidence>
<dbReference type="InterPro" id="IPR001650">
    <property type="entry name" value="Helicase_C-like"/>
</dbReference>
<accession>A0A4P9WPL8</accession>
<feature type="domain" description="Helicase C-terminal" evidence="2">
    <location>
        <begin position="78"/>
        <end position="164"/>
    </location>
</feature>
<proteinExistence type="predicted"/>
<dbReference type="GO" id="GO:0016787">
    <property type="term" value="F:hydrolase activity"/>
    <property type="evidence" value="ECO:0007669"/>
    <property type="project" value="UniProtKB-KW"/>
</dbReference>
<gene>
    <name evidence="3" type="ORF">CAUPRSCDRAFT_13157</name>
</gene>
<dbReference type="Gene3D" id="3.40.50.300">
    <property type="entry name" value="P-loop containing nucleotide triphosphate hydrolases"/>
    <property type="match status" value="1"/>
</dbReference>
<dbReference type="Proteomes" id="UP000268535">
    <property type="component" value="Unassembled WGS sequence"/>
</dbReference>
<keyword evidence="1" id="KW-0378">Hydrolase</keyword>
<dbReference type="AlphaFoldDB" id="A0A4P9WPL8"/>